<name>A0AAD4N3H7_9BILA</name>
<dbReference type="EMBL" id="JAKKPZ010000027">
    <property type="protein sequence ID" value="KAI1710116.1"/>
    <property type="molecule type" value="Genomic_DNA"/>
</dbReference>
<dbReference type="Gene3D" id="3.30.70.330">
    <property type="match status" value="2"/>
</dbReference>
<dbReference type="GO" id="GO:2000766">
    <property type="term" value="P:negative regulation of cytoplasmic translation"/>
    <property type="evidence" value="ECO:0007669"/>
    <property type="project" value="TreeGrafter"/>
</dbReference>
<organism evidence="2 3">
    <name type="scientific">Ditylenchus destructor</name>
    <dbReference type="NCBI Taxonomy" id="166010"/>
    <lineage>
        <taxon>Eukaryota</taxon>
        <taxon>Metazoa</taxon>
        <taxon>Ecdysozoa</taxon>
        <taxon>Nematoda</taxon>
        <taxon>Chromadorea</taxon>
        <taxon>Rhabditida</taxon>
        <taxon>Tylenchina</taxon>
        <taxon>Tylenchomorpha</taxon>
        <taxon>Sphaerularioidea</taxon>
        <taxon>Anguinidae</taxon>
        <taxon>Anguininae</taxon>
        <taxon>Ditylenchus</taxon>
    </lineage>
</organism>
<dbReference type="GO" id="GO:0005634">
    <property type="term" value="C:nucleus"/>
    <property type="evidence" value="ECO:0007669"/>
    <property type="project" value="TreeGrafter"/>
</dbReference>
<dbReference type="InterPro" id="IPR034819">
    <property type="entry name" value="CPEB"/>
</dbReference>
<proteinExistence type="predicted"/>
<dbReference type="InterPro" id="IPR012677">
    <property type="entry name" value="Nucleotide-bd_a/b_plait_sf"/>
</dbReference>
<sequence length="257" mass="29225">MKPASVWSGDLPKPNYKMPRFSAKIFVGGVPWNVEECTLLNAFRYYGPCHVEWPTRSSRSKQLIDEGKPTGYVYIAFKNEMSVSLLLLDCIQTCATNLGEYFFSMRTGKFDGACRKVEIIPWIFSDTVYSLPYSHGLRYDSWHEDSNTVFVGALHGLITASALATIMEETFGGIIMRVTINTDKYNYPIGSGHVTFADNASYNRAIKARFLVIRTSKFVKKIQIDPYKVPEKQLCEQCCQCSCHEISKKFINFFSNC</sequence>
<dbReference type="GO" id="GO:0000900">
    <property type="term" value="F:mRNA regulatory element binding translation repressor activity"/>
    <property type="evidence" value="ECO:0007669"/>
    <property type="project" value="TreeGrafter"/>
</dbReference>
<accession>A0AAD4N3H7</accession>
<dbReference type="InterPro" id="IPR000504">
    <property type="entry name" value="RRM_dom"/>
</dbReference>
<dbReference type="GO" id="GO:0043022">
    <property type="term" value="F:ribosome binding"/>
    <property type="evidence" value="ECO:0007669"/>
    <property type="project" value="TreeGrafter"/>
</dbReference>
<gene>
    <name evidence="2" type="ORF">DdX_10789</name>
</gene>
<protein>
    <submittedName>
        <fullName evidence="2">RNA recognition motif domain-containing protein</fullName>
    </submittedName>
</protein>
<dbReference type="GO" id="GO:0043005">
    <property type="term" value="C:neuron projection"/>
    <property type="evidence" value="ECO:0007669"/>
    <property type="project" value="TreeGrafter"/>
</dbReference>
<dbReference type="AlphaFoldDB" id="A0AAD4N3H7"/>
<evidence type="ECO:0000313" key="2">
    <source>
        <dbReference type="EMBL" id="KAI1710116.1"/>
    </source>
</evidence>
<evidence type="ECO:0000259" key="1">
    <source>
        <dbReference type="SMART" id="SM00360"/>
    </source>
</evidence>
<feature type="domain" description="RRM" evidence="1">
    <location>
        <begin position="148"/>
        <end position="221"/>
    </location>
</feature>
<comment type="caution">
    <text evidence="2">The sequence shown here is derived from an EMBL/GenBank/DDBJ whole genome shotgun (WGS) entry which is preliminary data.</text>
</comment>
<dbReference type="PANTHER" id="PTHR12566:SF9">
    <property type="entry name" value="CYTOPLASMIC POLYADENYLATION ELEMENT-BINDING PROTEIN 1"/>
    <property type="match status" value="1"/>
</dbReference>
<dbReference type="GO" id="GO:0045202">
    <property type="term" value="C:synapse"/>
    <property type="evidence" value="ECO:0007669"/>
    <property type="project" value="TreeGrafter"/>
</dbReference>
<dbReference type="GO" id="GO:0008135">
    <property type="term" value="F:translation factor activity, RNA binding"/>
    <property type="evidence" value="ECO:0007669"/>
    <property type="project" value="TreeGrafter"/>
</dbReference>
<dbReference type="GO" id="GO:0005737">
    <property type="term" value="C:cytoplasm"/>
    <property type="evidence" value="ECO:0007669"/>
    <property type="project" value="TreeGrafter"/>
</dbReference>
<reference evidence="2" key="1">
    <citation type="submission" date="2022-01" db="EMBL/GenBank/DDBJ databases">
        <title>Genome Sequence Resource for Two Populations of Ditylenchus destructor, the Migratory Endoparasitic Phytonematode.</title>
        <authorList>
            <person name="Zhang H."/>
            <person name="Lin R."/>
            <person name="Xie B."/>
        </authorList>
    </citation>
    <scope>NUCLEOTIDE SEQUENCE</scope>
    <source>
        <strain evidence="2">BazhouSP</strain>
    </source>
</reference>
<dbReference type="GO" id="GO:0003730">
    <property type="term" value="F:mRNA 3'-UTR binding"/>
    <property type="evidence" value="ECO:0007669"/>
    <property type="project" value="InterPro"/>
</dbReference>
<dbReference type="Pfam" id="PF16367">
    <property type="entry name" value="RRM_7"/>
    <property type="match status" value="1"/>
</dbReference>
<dbReference type="Proteomes" id="UP001201812">
    <property type="component" value="Unassembled WGS sequence"/>
</dbReference>
<evidence type="ECO:0000313" key="3">
    <source>
        <dbReference type="Proteomes" id="UP001201812"/>
    </source>
</evidence>
<feature type="domain" description="RRM" evidence="1">
    <location>
        <begin position="24"/>
        <end position="97"/>
    </location>
</feature>
<dbReference type="SUPFAM" id="SSF54928">
    <property type="entry name" value="RNA-binding domain, RBD"/>
    <property type="match status" value="1"/>
</dbReference>
<dbReference type="PANTHER" id="PTHR12566">
    <property type="entry name" value="CYTOPLASMIC POLYADENYLATION ELEMENT BINDING PROTEIN CPEB"/>
    <property type="match status" value="1"/>
</dbReference>
<dbReference type="InterPro" id="IPR035979">
    <property type="entry name" value="RBD_domain_sf"/>
</dbReference>
<dbReference type="SMART" id="SM00360">
    <property type="entry name" value="RRM"/>
    <property type="match status" value="2"/>
</dbReference>
<keyword evidence="3" id="KW-1185">Reference proteome</keyword>